<evidence type="ECO:0000256" key="2">
    <source>
        <dbReference type="ARBA" id="ARBA00022490"/>
    </source>
</evidence>
<dbReference type="EMBL" id="JAWXRC010000022">
    <property type="protein sequence ID" value="MDX6031193.1"/>
    <property type="molecule type" value="Genomic_DNA"/>
</dbReference>
<name>A0AAJ2VWT5_9ENTR</name>
<comment type="subcellular location">
    <subcellularLocation>
        <location evidence="1">Cytoplasm</location>
        <location evidence="1">Cytosol</location>
    </subcellularLocation>
</comment>
<reference evidence="6" key="1">
    <citation type="submission" date="2023-11" db="EMBL/GenBank/DDBJ databases">
        <title>Scandinavium wanjuensis sp. nov., isolated from lettuce South Korea.</title>
        <authorList>
            <person name="Park J."/>
            <person name="Park S."/>
            <person name="Oh K.K."/>
            <person name="Cho G.S."/>
            <person name="Franz C.M.A.P."/>
        </authorList>
    </citation>
    <scope>NUCLEOTIDE SEQUENCE</scope>
    <source>
        <strain evidence="6">V105_12</strain>
    </source>
</reference>
<accession>A0AAJ2VWT5</accession>
<keyword evidence="2" id="KW-0963">Cytoplasm</keyword>
<keyword evidence="6" id="KW-0966">Cell projection</keyword>
<evidence type="ECO:0000256" key="3">
    <source>
        <dbReference type="ARBA" id="ARBA00022795"/>
    </source>
</evidence>
<dbReference type="InterPro" id="IPR008622">
    <property type="entry name" value="FliT"/>
</dbReference>
<gene>
    <name evidence="6" type="primary">fliT</name>
    <name evidence="6" type="ORF">SIL20_06700</name>
</gene>
<dbReference type="Proteomes" id="UP001282336">
    <property type="component" value="Unassembled WGS sequence"/>
</dbReference>
<dbReference type="AlphaFoldDB" id="A0AAJ2VWT5"/>
<keyword evidence="6" id="KW-0969">Cilium</keyword>
<evidence type="ECO:0000256" key="1">
    <source>
        <dbReference type="ARBA" id="ARBA00004514"/>
    </source>
</evidence>
<dbReference type="NCBIfam" id="NF007836">
    <property type="entry name" value="PRK10548.1"/>
    <property type="match status" value="1"/>
</dbReference>
<dbReference type="Pfam" id="PF05400">
    <property type="entry name" value="FliT"/>
    <property type="match status" value="1"/>
</dbReference>
<keyword evidence="3" id="KW-1005">Bacterial flagellum biogenesis</keyword>
<evidence type="ECO:0000256" key="5">
    <source>
        <dbReference type="ARBA" id="ARBA00093797"/>
    </source>
</evidence>
<evidence type="ECO:0000256" key="4">
    <source>
        <dbReference type="ARBA" id="ARBA00023186"/>
    </source>
</evidence>
<proteinExistence type="predicted"/>
<protein>
    <recommendedName>
        <fullName evidence="5">Flagellar protein FliT</fullName>
    </recommendedName>
</protein>
<evidence type="ECO:0000313" key="7">
    <source>
        <dbReference type="Proteomes" id="UP001282336"/>
    </source>
</evidence>
<comment type="caution">
    <text evidence="6">The sequence shown here is derived from an EMBL/GenBank/DDBJ whole genome shotgun (WGS) entry which is preliminary data.</text>
</comment>
<dbReference type="Gene3D" id="1.20.58.380">
    <property type="entry name" value="Flagellar protein flit"/>
    <property type="match status" value="1"/>
</dbReference>
<evidence type="ECO:0000313" key="6">
    <source>
        <dbReference type="EMBL" id="MDX6031193.1"/>
    </source>
</evidence>
<dbReference type="GO" id="GO:0044781">
    <property type="term" value="P:bacterial-type flagellum organization"/>
    <property type="evidence" value="ECO:0007669"/>
    <property type="project" value="UniProtKB-KW"/>
</dbReference>
<keyword evidence="4" id="KW-0143">Chaperone</keyword>
<dbReference type="RefSeq" id="WP_319627774.1">
    <property type="nucleotide sequence ID" value="NZ_JAWXRB010000029.1"/>
</dbReference>
<keyword evidence="6" id="KW-0282">Flagellum</keyword>
<sequence>MSTAPYLYSLYQQLLDQSLVMLRLASEGQWDELIACEMDYVSAVQKLAELTQKTEPSTVTQEQLRPVLRAILENETAVKRLLQARMDELAKLVGQSTIQKSVLTTYGKQGGHILVPQETEIRDTPTN</sequence>
<organism evidence="6 7">
    <name type="scientific">Scandinavium lactucae</name>
    <dbReference type="NCBI Taxonomy" id="3095028"/>
    <lineage>
        <taxon>Bacteria</taxon>
        <taxon>Pseudomonadati</taxon>
        <taxon>Pseudomonadota</taxon>
        <taxon>Gammaproteobacteria</taxon>
        <taxon>Enterobacterales</taxon>
        <taxon>Enterobacteriaceae</taxon>
        <taxon>Scandinavium</taxon>
    </lineage>
</organism>